<accession>A0ABU8R059</accession>
<dbReference type="InterPro" id="IPR042095">
    <property type="entry name" value="SUMF_sf"/>
</dbReference>
<keyword evidence="4" id="KW-1185">Reference proteome</keyword>
<proteinExistence type="predicted"/>
<dbReference type="InterPro" id="IPR005532">
    <property type="entry name" value="SUMF_dom"/>
</dbReference>
<gene>
    <name evidence="3" type="ORF">V7V80_00770</name>
</gene>
<name>A0ABU8R059_9PSED</name>
<evidence type="ECO:0000313" key="4">
    <source>
        <dbReference type="Proteomes" id="UP001377692"/>
    </source>
</evidence>
<organism evidence="3 4">
    <name type="scientific">Pseudomonas kermanshahensis</name>
    <dbReference type="NCBI Taxonomy" id="2745482"/>
    <lineage>
        <taxon>Bacteria</taxon>
        <taxon>Pseudomonadati</taxon>
        <taxon>Pseudomonadota</taxon>
        <taxon>Gammaproteobacteria</taxon>
        <taxon>Pseudomonadales</taxon>
        <taxon>Pseudomonadaceae</taxon>
        <taxon>Pseudomonas</taxon>
    </lineage>
</organism>
<feature type="signal peptide" evidence="1">
    <location>
        <begin position="1"/>
        <end position="20"/>
    </location>
</feature>
<dbReference type="InterPro" id="IPR051043">
    <property type="entry name" value="Sulfatase_Mod_Factor_Kinase"/>
</dbReference>
<dbReference type="Pfam" id="PF03781">
    <property type="entry name" value="FGE-sulfatase"/>
    <property type="match status" value="1"/>
</dbReference>
<dbReference type="SUPFAM" id="SSF56436">
    <property type="entry name" value="C-type lectin-like"/>
    <property type="match status" value="1"/>
</dbReference>
<dbReference type="PANTHER" id="PTHR23150">
    <property type="entry name" value="SULFATASE MODIFYING FACTOR 1, 2"/>
    <property type="match status" value="1"/>
</dbReference>
<dbReference type="EMBL" id="JBBHLD010000001">
    <property type="protein sequence ID" value="MEJ5903220.1"/>
    <property type="molecule type" value="Genomic_DNA"/>
</dbReference>
<feature type="chain" id="PRO_5046276662" evidence="1">
    <location>
        <begin position="21"/>
        <end position="335"/>
    </location>
</feature>
<comment type="caution">
    <text evidence="3">The sequence shown here is derived from an EMBL/GenBank/DDBJ whole genome shotgun (WGS) entry which is preliminary data.</text>
</comment>
<reference evidence="3 4" key="1">
    <citation type="submission" date="2024-02" db="EMBL/GenBank/DDBJ databases">
        <title>Identification of pathogenicity and growth-promoting functions of Pseudomonas putida variants.</title>
        <authorList>
            <person name="Sun J."/>
        </authorList>
    </citation>
    <scope>NUCLEOTIDE SEQUENCE [LARGE SCALE GENOMIC DNA]</scope>
    <source>
        <strain evidence="3 4">A04</strain>
    </source>
</reference>
<protein>
    <submittedName>
        <fullName evidence="3">Formylglycine-generating enzyme family protein</fullName>
    </submittedName>
</protein>
<dbReference type="Proteomes" id="UP001377692">
    <property type="component" value="Unassembled WGS sequence"/>
</dbReference>
<keyword evidence="1" id="KW-0732">Signal</keyword>
<feature type="domain" description="Sulfatase-modifying factor enzyme-like" evidence="2">
    <location>
        <begin position="51"/>
        <end position="323"/>
    </location>
</feature>
<evidence type="ECO:0000313" key="3">
    <source>
        <dbReference type="EMBL" id="MEJ5903220.1"/>
    </source>
</evidence>
<dbReference type="PANTHER" id="PTHR23150:SF19">
    <property type="entry name" value="FORMYLGLYCINE-GENERATING ENZYME"/>
    <property type="match status" value="1"/>
</dbReference>
<dbReference type="RefSeq" id="WP_339547814.1">
    <property type="nucleotide sequence ID" value="NZ_JBBHLD010000001.1"/>
</dbReference>
<evidence type="ECO:0000256" key="1">
    <source>
        <dbReference type="SAM" id="SignalP"/>
    </source>
</evidence>
<dbReference type="InterPro" id="IPR016187">
    <property type="entry name" value="CTDL_fold"/>
</dbReference>
<sequence>MRRQLFVVGGLSVLALATVAARPPISLPLGNVAGCEAYGGLPAGWGNDPLAGMVRVSGGRFTPGTDGGYPDERPLAPVHVGDFWIDRTEVTRAQFGAFVEATHYITEAERSGGAALFHVPLDTASGGSALPWWRNVRGADWRHPSGPDGPLANLDQYPVTLVTLADAQAYAQWRGNDLPSEAEWEYAARGVDPSQRLGEEPRDSNGQPAANYWQGVFPVHDAAEDGFAGVAPVGCFAANAAGLFDMIGNVWEWTADAQWGPLISHANGDPSQLRSALAPSRPQVIKGGSYLCAASYCARYRTAARERQDADLATSHVGFRTIRRIPPTTLTHSEW</sequence>
<dbReference type="Gene3D" id="3.90.1580.10">
    <property type="entry name" value="paralog of FGE (formylglycine-generating enzyme)"/>
    <property type="match status" value="1"/>
</dbReference>
<evidence type="ECO:0000259" key="2">
    <source>
        <dbReference type="Pfam" id="PF03781"/>
    </source>
</evidence>